<name>A0AAD6Z559_9AGAR</name>
<dbReference type="AlphaFoldDB" id="A0AAD6Z559"/>
<evidence type="ECO:0008006" key="4">
    <source>
        <dbReference type="Google" id="ProtNLM"/>
    </source>
</evidence>
<feature type="chain" id="PRO_5042011321" description="Secreted protein" evidence="1">
    <location>
        <begin position="16"/>
        <end position="159"/>
    </location>
</feature>
<comment type="caution">
    <text evidence="2">The sequence shown here is derived from an EMBL/GenBank/DDBJ whole genome shotgun (WGS) entry which is preliminary data.</text>
</comment>
<evidence type="ECO:0000313" key="2">
    <source>
        <dbReference type="EMBL" id="KAJ7307662.1"/>
    </source>
</evidence>
<evidence type="ECO:0000256" key="1">
    <source>
        <dbReference type="SAM" id="SignalP"/>
    </source>
</evidence>
<dbReference type="EMBL" id="JARIHO010000088">
    <property type="protein sequence ID" value="KAJ7307662.1"/>
    <property type="molecule type" value="Genomic_DNA"/>
</dbReference>
<dbReference type="Proteomes" id="UP001218218">
    <property type="component" value="Unassembled WGS sequence"/>
</dbReference>
<gene>
    <name evidence="2" type="ORF">DFH08DRAFT_824190</name>
</gene>
<keyword evidence="1" id="KW-0732">Signal</keyword>
<proteinExistence type="predicted"/>
<accession>A0AAD6Z559</accession>
<sequence length="159" mass="17579">MIYWWHFLAVPQLLGHLLCSGSYISAVTTATVFLGSSRECIKVYSRKPRAAEQLTQAKPSLDRTQLFAVAVAYCAEMALGRQATYSLADSRDISFWNDCQFATHSLILEFTGTVINRSLKICSLSAWCNFSTSLIPTFSCSALVLPRSSRSGTLALFAY</sequence>
<protein>
    <recommendedName>
        <fullName evidence="4">Secreted protein</fullName>
    </recommendedName>
</protein>
<keyword evidence="3" id="KW-1185">Reference proteome</keyword>
<reference evidence="2" key="1">
    <citation type="submission" date="2023-03" db="EMBL/GenBank/DDBJ databases">
        <title>Massive genome expansion in bonnet fungi (Mycena s.s.) driven by repeated elements and novel gene families across ecological guilds.</title>
        <authorList>
            <consortium name="Lawrence Berkeley National Laboratory"/>
            <person name="Harder C.B."/>
            <person name="Miyauchi S."/>
            <person name="Viragh M."/>
            <person name="Kuo A."/>
            <person name="Thoen E."/>
            <person name="Andreopoulos B."/>
            <person name="Lu D."/>
            <person name="Skrede I."/>
            <person name="Drula E."/>
            <person name="Henrissat B."/>
            <person name="Morin E."/>
            <person name="Kohler A."/>
            <person name="Barry K."/>
            <person name="LaButti K."/>
            <person name="Morin E."/>
            <person name="Salamov A."/>
            <person name="Lipzen A."/>
            <person name="Mereny Z."/>
            <person name="Hegedus B."/>
            <person name="Baldrian P."/>
            <person name="Stursova M."/>
            <person name="Weitz H."/>
            <person name="Taylor A."/>
            <person name="Grigoriev I.V."/>
            <person name="Nagy L.G."/>
            <person name="Martin F."/>
            <person name="Kauserud H."/>
        </authorList>
    </citation>
    <scope>NUCLEOTIDE SEQUENCE</scope>
    <source>
        <strain evidence="2">CBHHK002</strain>
    </source>
</reference>
<organism evidence="2 3">
    <name type="scientific">Mycena albidolilacea</name>
    <dbReference type="NCBI Taxonomy" id="1033008"/>
    <lineage>
        <taxon>Eukaryota</taxon>
        <taxon>Fungi</taxon>
        <taxon>Dikarya</taxon>
        <taxon>Basidiomycota</taxon>
        <taxon>Agaricomycotina</taxon>
        <taxon>Agaricomycetes</taxon>
        <taxon>Agaricomycetidae</taxon>
        <taxon>Agaricales</taxon>
        <taxon>Marasmiineae</taxon>
        <taxon>Mycenaceae</taxon>
        <taxon>Mycena</taxon>
    </lineage>
</organism>
<feature type="signal peptide" evidence="1">
    <location>
        <begin position="1"/>
        <end position="15"/>
    </location>
</feature>
<evidence type="ECO:0000313" key="3">
    <source>
        <dbReference type="Proteomes" id="UP001218218"/>
    </source>
</evidence>